<accession>A0A4Y8CHT3</accession>
<evidence type="ECO:0000313" key="3">
    <source>
        <dbReference type="Proteomes" id="UP000297299"/>
    </source>
</evidence>
<comment type="caution">
    <text evidence="2">The sequence shown here is derived from an EMBL/GenBank/DDBJ whole genome shotgun (WGS) entry which is preliminary data.</text>
</comment>
<feature type="region of interest" description="Disordered" evidence="1">
    <location>
        <begin position="1"/>
        <end position="30"/>
    </location>
</feature>
<sequence>MELDTPDVGSDVPELYGLYESAEPPRKKSRGIDDSIIHAHSELVKAYLSIPSRISKSNSEIRTCRELLEGYKAEYIIRQNEANIEDKMRRFGNDEKKFVEGYIKPLIEALKDQPMINCIPENKEVMELYERRHELKEMIESYKKDPNLMEHGQAFLRYFHEKIWQVRRVRVHENIDWCMKDIENSEKLQVDLRIMLVNSGIILKGRGLPMRRIDDSGYSLEDSL</sequence>
<protein>
    <submittedName>
        <fullName evidence="2">Uncharacterized protein</fullName>
    </submittedName>
</protein>
<dbReference type="EMBL" id="PHWZ01000704">
    <property type="protein sequence ID" value="TEY32900.1"/>
    <property type="molecule type" value="Genomic_DNA"/>
</dbReference>
<evidence type="ECO:0000313" key="2">
    <source>
        <dbReference type="EMBL" id="TEY32900.1"/>
    </source>
</evidence>
<reference evidence="2 3" key="1">
    <citation type="submission" date="2017-11" db="EMBL/GenBank/DDBJ databases">
        <title>Comparative genomics of Botrytis spp.</title>
        <authorList>
            <person name="Valero-Jimenez C.A."/>
            <person name="Tapia P."/>
            <person name="Veloso J."/>
            <person name="Silva-Moreno E."/>
            <person name="Staats M."/>
            <person name="Valdes J.H."/>
            <person name="Van Kan J.A.L."/>
        </authorList>
    </citation>
    <scope>NUCLEOTIDE SEQUENCE [LARGE SCALE GENOMIC DNA]</scope>
    <source>
        <strain evidence="2 3">MUCL2830</strain>
    </source>
</reference>
<organism evidence="2 3">
    <name type="scientific">Botryotinia calthae</name>
    <dbReference type="NCBI Taxonomy" id="38488"/>
    <lineage>
        <taxon>Eukaryota</taxon>
        <taxon>Fungi</taxon>
        <taxon>Dikarya</taxon>
        <taxon>Ascomycota</taxon>
        <taxon>Pezizomycotina</taxon>
        <taxon>Leotiomycetes</taxon>
        <taxon>Helotiales</taxon>
        <taxon>Sclerotiniaceae</taxon>
        <taxon>Botryotinia</taxon>
    </lineage>
</organism>
<name>A0A4Y8CHT3_9HELO</name>
<gene>
    <name evidence="2" type="ORF">BOTCAL_0708g00020</name>
</gene>
<dbReference type="Proteomes" id="UP000297299">
    <property type="component" value="Unassembled WGS sequence"/>
</dbReference>
<proteinExistence type="predicted"/>
<dbReference type="AlphaFoldDB" id="A0A4Y8CHT3"/>
<dbReference type="OrthoDB" id="3509727at2759"/>
<evidence type="ECO:0000256" key="1">
    <source>
        <dbReference type="SAM" id="MobiDB-lite"/>
    </source>
</evidence>
<keyword evidence="3" id="KW-1185">Reference proteome</keyword>